<comment type="caution">
    <text evidence="1">The sequence shown here is derived from an EMBL/GenBank/DDBJ whole genome shotgun (WGS) entry which is preliminary data.</text>
</comment>
<evidence type="ECO:0000313" key="2">
    <source>
        <dbReference type="Proteomes" id="UP001419268"/>
    </source>
</evidence>
<dbReference type="EMBL" id="JBBNAG010000004">
    <property type="protein sequence ID" value="KAK9140422.1"/>
    <property type="molecule type" value="Genomic_DNA"/>
</dbReference>
<keyword evidence="2" id="KW-1185">Reference proteome</keyword>
<organism evidence="1 2">
    <name type="scientific">Stephania cephalantha</name>
    <dbReference type="NCBI Taxonomy" id="152367"/>
    <lineage>
        <taxon>Eukaryota</taxon>
        <taxon>Viridiplantae</taxon>
        <taxon>Streptophyta</taxon>
        <taxon>Embryophyta</taxon>
        <taxon>Tracheophyta</taxon>
        <taxon>Spermatophyta</taxon>
        <taxon>Magnoliopsida</taxon>
        <taxon>Ranunculales</taxon>
        <taxon>Menispermaceae</taxon>
        <taxon>Menispermoideae</taxon>
        <taxon>Cissampelideae</taxon>
        <taxon>Stephania</taxon>
    </lineage>
</organism>
<proteinExistence type="predicted"/>
<gene>
    <name evidence="1" type="ORF">Scep_010103</name>
</gene>
<name>A0AAP0PDS4_9MAGN</name>
<evidence type="ECO:0000313" key="1">
    <source>
        <dbReference type="EMBL" id="KAK9140422.1"/>
    </source>
</evidence>
<sequence>MKAMSYDLISDGNITPKPFPSLGLYLQFTPPKLMLIITDQIPSKILTRKNHLVARN</sequence>
<accession>A0AAP0PDS4</accession>
<dbReference type="AlphaFoldDB" id="A0AAP0PDS4"/>
<protein>
    <submittedName>
        <fullName evidence="1">Uncharacterized protein</fullName>
    </submittedName>
</protein>
<reference evidence="1 2" key="1">
    <citation type="submission" date="2024-01" db="EMBL/GenBank/DDBJ databases">
        <title>Genome assemblies of Stephania.</title>
        <authorList>
            <person name="Yang L."/>
        </authorList>
    </citation>
    <scope>NUCLEOTIDE SEQUENCE [LARGE SCALE GENOMIC DNA]</scope>
    <source>
        <strain evidence="1">JXDWG</strain>
        <tissue evidence="1">Leaf</tissue>
    </source>
</reference>
<dbReference type="Proteomes" id="UP001419268">
    <property type="component" value="Unassembled WGS sequence"/>
</dbReference>